<evidence type="ECO:0000256" key="4">
    <source>
        <dbReference type="ARBA" id="ARBA00023014"/>
    </source>
</evidence>
<dbReference type="GO" id="GO:0046872">
    <property type="term" value="F:metal ion binding"/>
    <property type="evidence" value="ECO:0007669"/>
    <property type="project" value="UniProtKB-KW"/>
</dbReference>
<protein>
    <recommendedName>
        <fullName evidence="5">Iron-binding zinc finger CDGSH type domain-containing protein</fullName>
    </recommendedName>
</protein>
<evidence type="ECO:0000259" key="5">
    <source>
        <dbReference type="SMART" id="SM00704"/>
    </source>
</evidence>
<keyword evidence="3" id="KW-0408">Iron</keyword>
<dbReference type="Pfam" id="PF09360">
    <property type="entry name" value="zf-CDGSH"/>
    <property type="match status" value="2"/>
</dbReference>
<accession>A0A3B0YEJ4</accession>
<evidence type="ECO:0000256" key="1">
    <source>
        <dbReference type="ARBA" id="ARBA00022714"/>
    </source>
</evidence>
<gene>
    <name evidence="6" type="ORF">MNBD_GAMMA15-33</name>
</gene>
<dbReference type="EMBL" id="UOFN01000083">
    <property type="protein sequence ID" value="VAW77851.1"/>
    <property type="molecule type" value="Genomic_DNA"/>
</dbReference>
<dbReference type="GO" id="GO:0051537">
    <property type="term" value="F:2 iron, 2 sulfur cluster binding"/>
    <property type="evidence" value="ECO:0007669"/>
    <property type="project" value="UniProtKB-KW"/>
</dbReference>
<feature type="domain" description="Iron-binding zinc finger CDGSH type" evidence="5">
    <location>
        <begin position="178"/>
        <end position="215"/>
    </location>
</feature>
<organism evidence="6">
    <name type="scientific">hydrothermal vent metagenome</name>
    <dbReference type="NCBI Taxonomy" id="652676"/>
    <lineage>
        <taxon>unclassified sequences</taxon>
        <taxon>metagenomes</taxon>
        <taxon>ecological metagenomes</taxon>
    </lineage>
</organism>
<keyword evidence="4" id="KW-0411">Iron-sulfur</keyword>
<dbReference type="InterPro" id="IPR018967">
    <property type="entry name" value="FeS-contain_CDGSH-typ"/>
</dbReference>
<feature type="domain" description="Iron-binding zinc finger CDGSH type" evidence="5">
    <location>
        <begin position="99"/>
        <end position="140"/>
    </location>
</feature>
<evidence type="ECO:0000256" key="2">
    <source>
        <dbReference type="ARBA" id="ARBA00022723"/>
    </source>
</evidence>
<proteinExistence type="predicted"/>
<dbReference type="Gene3D" id="3.40.5.90">
    <property type="entry name" value="CDGSH iron-sulfur domain, mitoNEET-type"/>
    <property type="match status" value="2"/>
</dbReference>
<sequence length="216" mass="23178">MSDKQKFQFPGKQVNVDWDGRLCIHIGECGQSEGELFVGGREPWCQPDLTSPEQTKDVVERCPSGALTWQDNTSDTCEQAEKENKVTVACNGPYFVSGQLNIDQAGEDMPGVKFRAALCRCGQSRNKPFCDNSHEGASFKDYGAIGETGSPTSETGGELSIKSLKDGPLILEGNLTLTSGSGRTAWQGNKVALCRCGASNNKPFCDGSHKAAGFKS</sequence>
<evidence type="ECO:0000256" key="3">
    <source>
        <dbReference type="ARBA" id="ARBA00023004"/>
    </source>
</evidence>
<keyword evidence="1" id="KW-0001">2Fe-2S</keyword>
<dbReference type="SMART" id="SM00704">
    <property type="entry name" value="ZnF_CDGSH"/>
    <property type="match status" value="2"/>
</dbReference>
<dbReference type="PANTHER" id="PTHR46491">
    <property type="entry name" value="CDGSH IRON SULFUR DOMAIN PROTEIN HOMOLOG"/>
    <property type="match status" value="1"/>
</dbReference>
<reference evidence="6" key="1">
    <citation type="submission" date="2018-06" db="EMBL/GenBank/DDBJ databases">
        <authorList>
            <person name="Zhirakovskaya E."/>
        </authorList>
    </citation>
    <scope>NUCLEOTIDE SEQUENCE</scope>
</reference>
<name>A0A3B0YEJ4_9ZZZZ</name>
<dbReference type="InterPro" id="IPR052950">
    <property type="entry name" value="CISD"/>
</dbReference>
<dbReference type="InterPro" id="IPR042216">
    <property type="entry name" value="MitoNEET_CISD"/>
</dbReference>
<dbReference type="PANTHER" id="PTHR46491:SF3">
    <property type="entry name" value="CDGSH IRON-SULFUR DOMAIN-CONTAINING PROTEIN 3, MITOCHONDRIAL"/>
    <property type="match status" value="1"/>
</dbReference>
<dbReference type="Pfam" id="PF06902">
    <property type="entry name" value="Fer4_19"/>
    <property type="match status" value="1"/>
</dbReference>
<evidence type="ECO:0000313" key="6">
    <source>
        <dbReference type="EMBL" id="VAW77851.1"/>
    </source>
</evidence>
<dbReference type="GO" id="GO:0005737">
    <property type="term" value="C:cytoplasm"/>
    <property type="evidence" value="ECO:0007669"/>
    <property type="project" value="UniProtKB-ARBA"/>
</dbReference>
<dbReference type="AlphaFoldDB" id="A0A3B0YEJ4"/>
<dbReference type="InterPro" id="IPR010693">
    <property type="entry name" value="Divergent_4Fe-4S_mono-cluster"/>
</dbReference>
<keyword evidence="2" id="KW-0479">Metal-binding</keyword>